<dbReference type="Pfam" id="PF00126">
    <property type="entry name" value="HTH_1"/>
    <property type="match status" value="1"/>
</dbReference>
<keyword evidence="3" id="KW-0238">DNA-binding</keyword>
<evidence type="ECO:0000256" key="3">
    <source>
        <dbReference type="ARBA" id="ARBA00023125"/>
    </source>
</evidence>
<proteinExistence type="inferred from homology"/>
<dbReference type="PANTHER" id="PTHR30537:SF5">
    <property type="entry name" value="HTH-TYPE TRANSCRIPTIONAL ACTIVATOR TTDR-RELATED"/>
    <property type="match status" value="1"/>
</dbReference>
<keyword evidence="7" id="KW-1185">Reference proteome</keyword>
<evidence type="ECO:0000313" key="7">
    <source>
        <dbReference type="Proteomes" id="UP000175989"/>
    </source>
</evidence>
<dbReference type="FunFam" id="1.10.10.10:FF:000001">
    <property type="entry name" value="LysR family transcriptional regulator"/>
    <property type="match status" value="1"/>
</dbReference>
<dbReference type="InterPro" id="IPR000847">
    <property type="entry name" value="LysR_HTH_N"/>
</dbReference>
<dbReference type="RefSeq" id="WP_070251495.1">
    <property type="nucleotide sequence ID" value="NZ_LROM01000134.1"/>
</dbReference>
<feature type="domain" description="HTH lysR-type" evidence="5">
    <location>
        <begin position="1"/>
        <end position="59"/>
    </location>
</feature>
<sequence length="300" mass="31840">MDRFAELNAFSLVASHGGFSAAARQLGVATSSVTRLVDALEQRLGAPLLNRSTRSITLTDSGRTYLEHANQILAALAEADDAAGGGDGEPQGLLRVAAPVTLAIRYLAPLLPGLAERYPRLRLDLRLADSVTHLVDEAIDVAIRIGSPPQQPNLIARKLAGHRRHIVASPAYLAHHGTPGTPQDLAAHNCLQFAYGASRHSWHLRSADETVEVEVTGTLTVNNSELLRLAACDGLGLALLPAWLVQSDLDSGALVAVLPGHEANPGQMDIGIYAVYPASRRGSAKIRLLIDLLQAALPDE</sequence>
<evidence type="ECO:0000256" key="1">
    <source>
        <dbReference type="ARBA" id="ARBA00009437"/>
    </source>
</evidence>
<comment type="similarity">
    <text evidence="1">Belongs to the LysR transcriptional regulatory family.</text>
</comment>
<organism evidence="6 7">
    <name type="scientific">Duganella phyllosphaerae</name>
    <dbReference type="NCBI Taxonomy" id="762836"/>
    <lineage>
        <taxon>Bacteria</taxon>
        <taxon>Pseudomonadati</taxon>
        <taxon>Pseudomonadota</taxon>
        <taxon>Betaproteobacteria</taxon>
        <taxon>Burkholderiales</taxon>
        <taxon>Oxalobacteraceae</taxon>
        <taxon>Telluria group</taxon>
        <taxon>Duganella</taxon>
    </lineage>
</organism>
<dbReference type="InterPro" id="IPR058163">
    <property type="entry name" value="LysR-type_TF_proteobact-type"/>
</dbReference>
<dbReference type="OrthoDB" id="8705920at2"/>
<dbReference type="Gene3D" id="1.10.10.10">
    <property type="entry name" value="Winged helix-like DNA-binding domain superfamily/Winged helix DNA-binding domain"/>
    <property type="match status" value="1"/>
</dbReference>
<evidence type="ECO:0000256" key="2">
    <source>
        <dbReference type="ARBA" id="ARBA00023015"/>
    </source>
</evidence>
<protein>
    <submittedName>
        <fullName evidence="6">HTH-type transcriptional regulator DmlR</fullName>
    </submittedName>
</protein>
<evidence type="ECO:0000256" key="4">
    <source>
        <dbReference type="ARBA" id="ARBA00023163"/>
    </source>
</evidence>
<dbReference type="AlphaFoldDB" id="A0A1E7WBS9"/>
<dbReference type="SUPFAM" id="SSF46785">
    <property type="entry name" value="Winged helix' DNA-binding domain"/>
    <property type="match status" value="1"/>
</dbReference>
<evidence type="ECO:0000259" key="5">
    <source>
        <dbReference type="PROSITE" id="PS50931"/>
    </source>
</evidence>
<dbReference type="EMBL" id="LROM01000134">
    <property type="protein sequence ID" value="OEZ94379.1"/>
    <property type="molecule type" value="Genomic_DNA"/>
</dbReference>
<dbReference type="Gene3D" id="3.40.190.290">
    <property type="match status" value="1"/>
</dbReference>
<dbReference type="SUPFAM" id="SSF53850">
    <property type="entry name" value="Periplasmic binding protein-like II"/>
    <property type="match status" value="1"/>
</dbReference>
<dbReference type="GO" id="GO:0003700">
    <property type="term" value="F:DNA-binding transcription factor activity"/>
    <property type="evidence" value="ECO:0007669"/>
    <property type="project" value="InterPro"/>
</dbReference>
<dbReference type="PROSITE" id="PS50931">
    <property type="entry name" value="HTH_LYSR"/>
    <property type="match status" value="1"/>
</dbReference>
<dbReference type="PATRIC" id="fig|762836.4.peg.4743"/>
<dbReference type="InterPro" id="IPR005119">
    <property type="entry name" value="LysR_subst-bd"/>
</dbReference>
<keyword evidence="4" id="KW-0804">Transcription</keyword>
<dbReference type="Proteomes" id="UP000175989">
    <property type="component" value="Unassembled WGS sequence"/>
</dbReference>
<dbReference type="FunFam" id="3.40.190.290:FF:000001">
    <property type="entry name" value="Transcriptional regulator, LysR family"/>
    <property type="match status" value="1"/>
</dbReference>
<accession>A0A1E7WBS9</accession>
<evidence type="ECO:0000313" key="6">
    <source>
        <dbReference type="EMBL" id="OEZ94379.1"/>
    </source>
</evidence>
<keyword evidence="2" id="KW-0805">Transcription regulation</keyword>
<comment type="caution">
    <text evidence="6">The sequence shown here is derived from an EMBL/GenBank/DDBJ whole genome shotgun (WGS) entry which is preliminary data.</text>
</comment>
<gene>
    <name evidence="6" type="primary">dmlR_15</name>
    <name evidence="6" type="ORF">DUPY_46090</name>
</gene>
<dbReference type="PANTHER" id="PTHR30537">
    <property type="entry name" value="HTH-TYPE TRANSCRIPTIONAL REGULATOR"/>
    <property type="match status" value="1"/>
</dbReference>
<reference evidence="7" key="1">
    <citation type="journal article" date="2016" name="Front. Microbiol.">
        <title>Molecular Keys to the Janthinobacterium and Duganella spp. Interaction with the Plant Pathogen Fusarium graminearum.</title>
        <authorList>
            <person name="Haack F.S."/>
            <person name="Poehlein A."/>
            <person name="Kroger C."/>
            <person name="Voigt C.A."/>
            <person name="Piepenbring M."/>
            <person name="Bode H.B."/>
            <person name="Daniel R."/>
            <person name="Schafer W."/>
            <person name="Streit W.R."/>
        </authorList>
    </citation>
    <scope>NUCLEOTIDE SEQUENCE [LARGE SCALE GENOMIC DNA]</scope>
    <source>
        <strain evidence="7">T54</strain>
    </source>
</reference>
<name>A0A1E7WBS9_9BURK</name>
<dbReference type="CDD" id="cd08422">
    <property type="entry name" value="PBP2_CrgA_like"/>
    <property type="match status" value="1"/>
</dbReference>
<dbReference type="InterPro" id="IPR036390">
    <property type="entry name" value="WH_DNA-bd_sf"/>
</dbReference>
<dbReference type="GO" id="GO:0003677">
    <property type="term" value="F:DNA binding"/>
    <property type="evidence" value="ECO:0007669"/>
    <property type="project" value="UniProtKB-KW"/>
</dbReference>
<dbReference type="Pfam" id="PF03466">
    <property type="entry name" value="LysR_substrate"/>
    <property type="match status" value="1"/>
</dbReference>
<dbReference type="InterPro" id="IPR036388">
    <property type="entry name" value="WH-like_DNA-bd_sf"/>
</dbReference>